<evidence type="ECO:0000256" key="3">
    <source>
        <dbReference type="ARBA" id="ARBA00022729"/>
    </source>
</evidence>
<evidence type="ECO:0000256" key="5">
    <source>
        <dbReference type="ARBA" id="ARBA00073112"/>
    </source>
</evidence>
<keyword evidence="2" id="KW-0964">Secreted</keyword>
<evidence type="ECO:0000313" key="9">
    <source>
        <dbReference type="EMBL" id="CAA7042611.1"/>
    </source>
</evidence>
<dbReference type="Pfam" id="PF07250">
    <property type="entry name" value="Glyoxal_oxid_N"/>
    <property type="match status" value="1"/>
</dbReference>
<reference evidence="9" key="1">
    <citation type="submission" date="2020-01" db="EMBL/GenBank/DDBJ databases">
        <authorList>
            <person name="Mishra B."/>
        </authorList>
    </citation>
    <scope>NUCLEOTIDE SEQUENCE [LARGE SCALE GENOMIC DNA]</scope>
</reference>
<dbReference type="PANTHER" id="PTHR32208:SF61">
    <property type="entry name" value="F10A5.18"/>
    <property type="match status" value="1"/>
</dbReference>
<evidence type="ECO:0000256" key="2">
    <source>
        <dbReference type="ARBA" id="ARBA00022525"/>
    </source>
</evidence>
<dbReference type="GO" id="GO:0005615">
    <property type="term" value="C:extracellular space"/>
    <property type="evidence" value="ECO:0007669"/>
    <property type="project" value="UniProtKB-ARBA"/>
</dbReference>
<dbReference type="Gene3D" id="2.130.10.80">
    <property type="entry name" value="Galactose oxidase/kelch, beta-propeller"/>
    <property type="match status" value="1"/>
</dbReference>
<dbReference type="SUPFAM" id="SSF50965">
    <property type="entry name" value="Galactose oxidase, central domain"/>
    <property type="match status" value="1"/>
</dbReference>
<dbReference type="FunFam" id="2.130.10.80:FF:000001">
    <property type="entry name" value="Aldehyde oxidase GLOX"/>
    <property type="match status" value="1"/>
</dbReference>
<dbReference type="AlphaFoldDB" id="A0A6D2K1U9"/>
<feature type="domain" description="Glyoxal oxidase N-terminal" evidence="7">
    <location>
        <begin position="49"/>
        <end position="438"/>
    </location>
</feature>
<dbReference type="Pfam" id="PF09118">
    <property type="entry name" value="GO-like_E_set"/>
    <property type="match status" value="1"/>
</dbReference>
<comment type="caution">
    <text evidence="9">The sequence shown here is derived from an EMBL/GenBank/DDBJ whole genome shotgun (WGS) entry which is preliminary data.</text>
</comment>
<dbReference type="OrthoDB" id="2019572at2759"/>
<sequence>MASQAKPQILSDLSCLRYLALFLLLSFHVASGAGGTWNLLLQNVGISSMHSQLLYNDRVIMFDRTNFGPSNISLPDGACRDNPNDLVSKRDCTAHSVEYDVASNTVRPLTVQTNTWCSSGGLTPDGTLLQTGGDRDGERIARLYSPCDDNSCDWTEVDNGLAARRWYATNHVLPDGRQIVIGGRNQFNYEFFPKTNAPNLYSLPFLVQTYDKGDENNLYPFVFLNSDGNLFIFANNKAILLDYSKNTVVKTYPEIPGGDPRSYPSTGSAVLLPVKNLEAKIVELEVLVCGGAPKGSFNKAYREKTYVKALDTCARIKLNEAKPQWLVEKMPRARVMGDMTLLPDGHVLLINGASSGTAGWECGREPVLHPDLYHPDKPVGSRFVPQNPSAIPRMYHSTAGLLRDGRVLVGGSNPHAYYNFTGVLFPTELRLESFSPSYLDAQFSDLRPSIVIPPNTVNYGQTMRLWFRVTGKVKSPVKVTMMFPSFATHSFSMNQRLLVLDHVSTRRMGIWNYEVRVMIPTSVNIAPPGYYMVFVVNQDIPSEGIWVRLQ</sequence>
<name>A0A6D2K1U9_9BRAS</name>
<evidence type="ECO:0000259" key="8">
    <source>
        <dbReference type="Pfam" id="PF09118"/>
    </source>
</evidence>
<dbReference type="InterPro" id="IPR014756">
    <property type="entry name" value="Ig_E-set"/>
</dbReference>
<keyword evidence="3" id="KW-0732">Signal</keyword>
<dbReference type="InterPro" id="IPR013783">
    <property type="entry name" value="Ig-like_fold"/>
</dbReference>
<dbReference type="InterPro" id="IPR009880">
    <property type="entry name" value="Glyoxal_oxidase_N"/>
</dbReference>
<dbReference type="SUPFAM" id="SSF81296">
    <property type="entry name" value="E set domains"/>
    <property type="match status" value="1"/>
</dbReference>
<evidence type="ECO:0000313" key="10">
    <source>
        <dbReference type="Proteomes" id="UP000467841"/>
    </source>
</evidence>
<dbReference type="InterPro" id="IPR015202">
    <property type="entry name" value="GO-like_E_set"/>
</dbReference>
<keyword evidence="4" id="KW-0560">Oxidoreductase</keyword>
<comment type="subcellular location">
    <subcellularLocation>
        <location evidence="1">Secreted</location>
    </subcellularLocation>
</comment>
<proteinExistence type="predicted"/>
<dbReference type="InterPro" id="IPR011043">
    <property type="entry name" value="Gal_Oxase/kelch_b-propeller"/>
</dbReference>
<evidence type="ECO:0000256" key="6">
    <source>
        <dbReference type="ARBA" id="ARBA00077505"/>
    </source>
</evidence>
<gene>
    <name evidence="9" type="ORF">MERR_LOCUS29846</name>
</gene>
<protein>
    <recommendedName>
        <fullName evidence="5">Aldehyde oxidase GLOX</fullName>
    </recommendedName>
    <alternativeName>
        <fullName evidence="6">Glyoxal oxidase</fullName>
    </alternativeName>
</protein>
<dbReference type="PANTHER" id="PTHR32208">
    <property type="entry name" value="SECRETED PROTEIN-RELATED"/>
    <property type="match status" value="1"/>
</dbReference>
<feature type="domain" description="Galactose oxidase-like Early set" evidence="8">
    <location>
        <begin position="447"/>
        <end position="548"/>
    </location>
</feature>
<dbReference type="Proteomes" id="UP000467841">
    <property type="component" value="Unassembled WGS sequence"/>
</dbReference>
<keyword evidence="10" id="KW-1185">Reference proteome</keyword>
<dbReference type="InterPro" id="IPR037293">
    <property type="entry name" value="Gal_Oxidase_central_sf"/>
</dbReference>
<organism evidence="9 10">
    <name type="scientific">Microthlaspi erraticum</name>
    <dbReference type="NCBI Taxonomy" id="1685480"/>
    <lineage>
        <taxon>Eukaryota</taxon>
        <taxon>Viridiplantae</taxon>
        <taxon>Streptophyta</taxon>
        <taxon>Embryophyta</taxon>
        <taxon>Tracheophyta</taxon>
        <taxon>Spermatophyta</taxon>
        <taxon>Magnoliopsida</taxon>
        <taxon>eudicotyledons</taxon>
        <taxon>Gunneridae</taxon>
        <taxon>Pentapetalae</taxon>
        <taxon>rosids</taxon>
        <taxon>malvids</taxon>
        <taxon>Brassicales</taxon>
        <taxon>Brassicaceae</taxon>
        <taxon>Coluteocarpeae</taxon>
        <taxon>Microthlaspi</taxon>
    </lineage>
</organism>
<evidence type="ECO:0000256" key="1">
    <source>
        <dbReference type="ARBA" id="ARBA00004613"/>
    </source>
</evidence>
<evidence type="ECO:0000259" key="7">
    <source>
        <dbReference type="Pfam" id="PF07250"/>
    </source>
</evidence>
<dbReference type="CDD" id="cd02851">
    <property type="entry name" value="E_set_GO_C"/>
    <property type="match status" value="1"/>
</dbReference>
<dbReference type="Gene3D" id="2.60.40.10">
    <property type="entry name" value="Immunoglobulins"/>
    <property type="match status" value="1"/>
</dbReference>
<dbReference type="GO" id="GO:0016491">
    <property type="term" value="F:oxidoreductase activity"/>
    <property type="evidence" value="ECO:0007669"/>
    <property type="project" value="UniProtKB-KW"/>
</dbReference>
<evidence type="ECO:0000256" key="4">
    <source>
        <dbReference type="ARBA" id="ARBA00023002"/>
    </source>
</evidence>
<accession>A0A6D2K1U9</accession>
<dbReference type="EMBL" id="CACVBM020001273">
    <property type="protein sequence ID" value="CAA7042611.1"/>
    <property type="molecule type" value="Genomic_DNA"/>
</dbReference>